<gene>
    <name evidence="1" type="ORF">G2W53_040045</name>
    <name evidence="2" type="ORF">G2W53_040063</name>
</gene>
<dbReference type="EMBL" id="JAAIUW010000012">
    <property type="protein sequence ID" value="KAF7807884.1"/>
    <property type="molecule type" value="Genomic_DNA"/>
</dbReference>
<reference evidence="2" key="1">
    <citation type="submission" date="2020-09" db="EMBL/GenBank/DDBJ databases">
        <title>Genome-Enabled Discovery of Anthraquinone Biosynthesis in Senna tora.</title>
        <authorList>
            <person name="Kang S.-H."/>
            <person name="Pandey R.P."/>
            <person name="Lee C.-M."/>
            <person name="Sim J.-S."/>
            <person name="Jeong J.-T."/>
            <person name="Choi B.-S."/>
            <person name="Jung M."/>
            <person name="Ginzburg D."/>
            <person name="Zhao K."/>
            <person name="Won S.Y."/>
            <person name="Oh T.-J."/>
            <person name="Yu Y."/>
            <person name="Kim N.-H."/>
            <person name="Lee O.R."/>
            <person name="Lee T.-H."/>
            <person name="Bashyal P."/>
            <person name="Kim T.-S."/>
            <person name="Lee W.-H."/>
            <person name="Kawkins C."/>
            <person name="Kim C.-K."/>
            <person name="Kim J.S."/>
            <person name="Ahn B.O."/>
            <person name="Rhee S.Y."/>
            <person name="Sohng J.K."/>
        </authorList>
    </citation>
    <scope>NUCLEOTIDE SEQUENCE</scope>
    <source>
        <tissue evidence="2">Leaf</tissue>
    </source>
</reference>
<dbReference type="Proteomes" id="UP000634136">
    <property type="component" value="Unassembled WGS sequence"/>
</dbReference>
<dbReference type="EMBL" id="JAAIUW010000012">
    <property type="protein sequence ID" value="KAF7807902.1"/>
    <property type="molecule type" value="Genomic_DNA"/>
</dbReference>
<evidence type="ECO:0000313" key="1">
    <source>
        <dbReference type="EMBL" id="KAF7807884.1"/>
    </source>
</evidence>
<protein>
    <submittedName>
        <fullName evidence="2">Uncharacterized protein</fullName>
    </submittedName>
</protein>
<accession>A0A834SUB4</accession>
<comment type="caution">
    <text evidence="2">The sequence shown here is derived from an EMBL/GenBank/DDBJ whole genome shotgun (WGS) entry which is preliminary data.</text>
</comment>
<sequence>MAAYHRDHGQQSRDNLYRRDEAFISKATNVTTANNHELIPQHHRQLWPTTDHGIFDVTHTSHGLPLKKEGFFCSPENPTPAAGKVAGDGGGRRPWLPAWWWSATGHGQAKNKLEAY</sequence>
<keyword evidence="3" id="KW-1185">Reference proteome</keyword>
<proteinExistence type="predicted"/>
<organism evidence="2 3">
    <name type="scientific">Senna tora</name>
    <dbReference type="NCBI Taxonomy" id="362788"/>
    <lineage>
        <taxon>Eukaryota</taxon>
        <taxon>Viridiplantae</taxon>
        <taxon>Streptophyta</taxon>
        <taxon>Embryophyta</taxon>
        <taxon>Tracheophyta</taxon>
        <taxon>Spermatophyta</taxon>
        <taxon>Magnoliopsida</taxon>
        <taxon>eudicotyledons</taxon>
        <taxon>Gunneridae</taxon>
        <taxon>Pentapetalae</taxon>
        <taxon>rosids</taxon>
        <taxon>fabids</taxon>
        <taxon>Fabales</taxon>
        <taxon>Fabaceae</taxon>
        <taxon>Caesalpinioideae</taxon>
        <taxon>Cassia clade</taxon>
        <taxon>Senna</taxon>
    </lineage>
</organism>
<dbReference type="AlphaFoldDB" id="A0A834SUB4"/>
<evidence type="ECO:0000313" key="2">
    <source>
        <dbReference type="EMBL" id="KAF7807902.1"/>
    </source>
</evidence>
<name>A0A834SUB4_9FABA</name>
<evidence type="ECO:0000313" key="3">
    <source>
        <dbReference type="Proteomes" id="UP000634136"/>
    </source>
</evidence>